<evidence type="ECO:0000313" key="2">
    <source>
        <dbReference type="Proteomes" id="UP000054359"/>
    </source>
</evidence>
<dbReference type="AlphaFoldDB" id="A0A087UCH8"/>
<dbReference type="OrthoDB" id="6434381at2759"/>
<feature type="non-terminal residue" evidence="1">
    <location>
        <position position="63"/>
    </location>
</feature>
<feature type="non-terminal residue" evidence="1">
    <location>
        <position position="1"/>
    </location>
</feature>
<protein>
    <submittedName>
        <fullName evidence="1">Uncharacterized protein</fullName>
    </submittedName>
</protein>
<keyword evidence="2" id="KW-1185">Reference proteome</keyword>
<dbReference type="EMBL" id="KK119203">
    <property type="protein sequence ID" value="KFM75067.1"/>
    <property type="molecule type" value="Genomic_DNA"/>
</dbReference>
<organism evidence="1 2">
    <name type="scientific">Stegodyphus mimosarum</name>
    <name type="common">African social velvet spider</name>
    <dbReference type="NCBI Taxonomy" id="407821"/>
    <lineage>
        <taxon>Eukaryota</taxon>
        <taxon>Metazoa</taxon>
        <taxon>Ecdysozoa</taxon>
        <taxon>Arthropoda</taxon>
        <taxon>Chelicerata</taxon>
        <taxon>Arachnida</taxon>
        <taxon>Araneae</taxon>
        <taxon>Araneomorphae</taxon>
        <taxon>Entelegynae</taxon>
        <taxon>Eresoidea</taxon>
        <taxon>Eresidae</taxon>
        <taxon>Stegodyphus</taxon>
    </lineage>
</organism>
<sequence length="63" mass="7955">KKYFDYLLKEAIKETKWYEKESRAQAHADVQIISFWLLKYDIALREEYLEKDRKEKEEEQRKR</sequence>
<name>A0A087UCH8_STEMI</name>
<reference evidence="1 2" key="1">
    <citation type="submission" date="2013-11" db="EMBL/GenBank/DDBJ databases">
        <title>Genome sequencing of Stegodyphus mimosarum.</title>
        <authorList>
            <person name="Bechsgaard J."/>
        </authorList>
    </citation>
    <scope>NUCLEOTIDE SEQUENCE [LARGE SCALE GENOMIC DNA]</scope>
</reference>
<proteinExistence type="predicted"/>
<dbReference type="Proteomes" id="UP000054359">
    <property type="component" value="Unassembled WGS sequence"/>
</dbReference>
<accession>A0A087UCH8</accession>
<gene>
    <name evidence="1" type="ORF">X975_02567</name>
</gene>
<evidence type="ECO:0000313" key="1">
    <source>
        <dbReference type="EMBL" id="KFM75067.1"/>
    </source>
</evidence>